<evidence type="ECO:0000313" key="4">
    <source>
        <dbReference type="Proteomes" id="UP000099188"/>
    </source>
</evidence>
<feature type="compositionally biased region" description="Low complexity" evidence="1">
    <location>
        <begin position="402"/>
        <end position="421"/>
    </location>
</feature>
<keyword evidence="4" id="KW-1185">Reference proteome</keyword>
<evidence type="ECO:0000313" key="3">
    <source>
        <dbReference type="EMBL" id="QXV67797.1"/>
    </source>
</evidence>
<dbReference type="InterPro" id="IPR003360">
    <property type="entry name" value="US22-like"/>
</dbReference>
<dbReference type="OrthoDB" id="8951at10239"/>
<evidence type="ECO:0000256" key="1">
    <source>
        <dbReference type="SAM" id="MobiDB-lite"/>
    </source>
</evidence>
<sequence>MESSQKPRDRVPCITNMPGGGRSGSNVRRRPACIGDIRRRSSSLSQVSFEAAPGELERRDSGTSTRSGQHHRPLRRRSSGLDVMKERSLEDALAAELVNETFRCSVAPDARKELQKLVRRVSGTVLHIGWPFNWYFTYCDLLRLDYFSHLNIKGLEKVFLCCDRFLLPVGTACQGEPGRAPLAIFIGEGGRVYCYAPSGDCVYLISRSGFHGFVSNGLRNFAPLREELGWTHFDSGGDLGWEFVVARDLMSLWRLCMKHEGSVFSWVDNRESMTTCVLNGGQTYESPHHPTWLKDTGSLNVLQIFTVKAVQVEPHRRLDISILVNECGLVFGVHPETNRAHFLARGLQTFFNVGFLRFNNNYCFGRDCFSHPESVLPAFRATSCPRDVFCRRLRKKRGLFGGSSSPRSLPPTLSSSPLLRR</sequence>
<feature type="compositionally biased region" description="Basic and acidic residues" evidence="1">
    <location>
        <begin position="1"/>
        <end position="11"/>
    </location>
</feature>
<feature type="compositionally biased region" description="Basic residues" evidence="1">
    <location>
        <begin position="68"/>
        <end position="78"/>
    </location>
</feature>
<name>Q8QS46_9BETA</name>
<dbReference type="EMBL" id="AF480884">
    <property type="protein sequence ID" value="AAM00692.1"/>
    <property type="molecule type" value="Genomic_DNA"/>
</dbReference>
<organism evidence="2 4">
    <name type="scientific">Panine betaherpesvirus 2</name>
    <name type="common">Chimpanzee cytomegalovirus</name>
    <dbReference type="NCBI Taxonomy" id="188763"/>
    <lineage>
        <taxon>Viruses</taxon>
        <taxon>Duplodnaviria</taxon>
        <taxon>Heunggongvirae</taxon>
        <taxon>Peploviricota</taxon>
        <taxon>Herviviricetes</taxon>
        <taxon>Herpesvirales</taxon>
        <taxon>Orthoherpesviridae</taxon>
        <taxon>Betaherpesvirinae</taxon>
        <taxon>Cytomegalovirus</taxon>
        <taxon>Cytomegalovirus paninebeta2</taxon>
    </lineage>
</organism>
<dbReference type="GeneID" id="935560"/>
<reference evidence="2 4" key="1">
    <citation type="journal article" date="2003" name="J. Gen. Virol.">
        <title>The human cytomegalovirus genome revisited: comparison with the chimpanzee cytomegalovirus genome.</title>
        <authorList>
            <person name="Davison A.J."/>
            <person name="Dolan A."/>
            <person name="Akter P."/>
            <person name="Addison C."/>
            <person name="Dargan D.J."/>
            <person name="Alcendor D.J."/>
            <person name="McGeoch D.J."/>
            <person name="Hayward G.S."/>
        </authorList>
    </citation>
    <scope>NUCLEOTIDE SEQUENCE [LARGE SCALE GENOMIC DNA]</scope>
    <source>
        <strain evidence="2">Heberling</strain>
    </source>
</reference>
<feature type="region of interest" description="Disordered" evidence="1">
    <location>
        <begin position="1"/>
        <end position="81"/>
    </location>
</feature>
<feature type="region of interest" description="Disordered" evidence="1">
    <location>
        <begin position="401"/>
        <end position="421"/>
    </location>
</feature>
<proteinExistence type="predicted"/>
<dbReference type="Pfam" id="PF02393">
    <property type="entry name" value="US22"/>
    <property type="match status" value="2"/>
</dbReference>
<dbReference type="Proteomes" id="UP000099188">
    <property type="component" value="Segment"/>
</dbReference>
<protein>
    <submittedName>
        <fullName evidence="2">Tegument protein UL43</fullName>
    </submittedName>
</protein>
<evidence type="ECO:0000313" key="2">
    <source>
        <dbReference type="EMBL" id="AAM00692.1"/>
    </source>
</evidence>
<accession>Q8QS46</accession>
<dbReference type="RefSeq" id="NP_612686.1">
    <property type="nucleotide sequence ID" value="NC_003521.1"/>
</dbReference>
<dbReference type="KEGG" id="vg:935560"/>
<gene>
    <name evidence="2" type="primary">UL43</name>
    <name evidence="2" type="ORF">CCMVgp044</name>
</gene>
<reference evidence="3" key="2">
    <citation type="submission" date="2021-05" db="EMBL/GenBank/DDBJ databases">
        <title>Cloning and multi-omic analysis of chimpanzee cytomegalovirus: a resource for comparative functional genomics.</title>
        <authorList>
            <person name="Phan Q.V."/>
        </authorList>
    </citation>
    <scope>NUCLEOTIDE SEQUENCE</scope>
    <source>
        <strain evidence="3">Heberling</strain>
    </source>
</reference>
<dbReference type="EMBL" id="MZ151943">
    <property type="protein sequence ID" value="QXV67797.1"/>
    <property type="molecule type" value="Genomic_DNA"/>
</dbReference>